<gene>
    <name evidence="2" type="ORF">HP438_00120</name>
</gene>
<dbReference type="RefSeq" id="WP_175310269.1">
    <property type="nucleotide sequence ID" value="NZ_JABMCH010000026.1"/>
</dbReference>
<feature type="region of interest" description="Disordered" evidence="1">
    <location>
        <begin position="1"/>
        <end position="28"/>
    </location>
</feature>
<comment type="caution">
    <text evidence="2">The sequence shown here is derived from an EMBL/GenBank/DDBJ whole genome shotgun (WGS) entry which is preliminary data.</text>
</comment>
<organism evidence="2 3">
    <name type="scientific">Sphingomonas zeae</name>
    <dbReference type="NCBI Taxonomy" id="1646122"/>
    <lineage>
        <taxon>Bacteria</taxon>
        <taxon>Pseudomonadati</taxon>
        <taxon>Pseudomonadota</taxon>
        <taxon>Alphaproteobacteria</taxon>
        <taxon>Sphingomonadales</taxon>
        <taxon>Sphingomonadaceae</taxon>
        <taxon>Sphingomonas</taxon>
    </lineage>
</organism>
<feature type="non-terminal residue" evidence="2">
    <location>
        <position position="87"/>
    </location>
</feature>
<keyword evidence="3" id="KW-1185">Reference proteome</keyword>
<evidence type="ECO:0000313" key="2">
    <source>
        <dbReference type="EMBL" id="NUU45392.1"/>
    </source>
</evidence>
<dbReference type="Proteomes" id="UP000536441">
    <property type="component" value="Unassembled WGS sequence"/>
</dbReference>
<evidence type="ECO:0000313" key="3">
    <source>
        <dbReference type="Proteomes" id="UP000536441"/>
    </source>
</evidence>
<dbReference type="AlphaFoldDB" id="A0A7Y6B2Q1"/>
<dbReference type="EMBL" id="JABMCH010000026">
    <property type="protein sequence ID" value="NUU45392.1"/>
    <property type="molecule type" value="Genomic_DNA"/>
</dbReference>
<protein>
    <submittedName>
        <fullName evidence="2">Uncharacterized protein</fullName>
    </submittedName>
</protein>
<evidence type="ECO:0000256" key="1">
    <source>
        <dbReference type="SAM" id="MobiDB-lite"/>
    </source>
</evidence>
<accession>A0A7Y6B2Q1</accession>
<name>A0A7Y6B2Q1_9SPHN</name>
<proteinExistence type="predicted"/>
<sequence>MTSISTNDYRQQAASEPSQSGSDDGQPVTISTILQRVLSRQEAVEDADDAVPLLGLEPTTVEKAGENSTMPEDSNHHARLTPLLGTI</sequence>
<feature type="region of interest" description="Disordered" evidence="1">
    <location>
        <begin position="47"/>
        <end position="87"/>
    </location>
</feature>
<reference evidence="2 3" key="1">
    <citation type="submission" date="2020-05" db="EMBL/GenBank/DDBJ databases">
        <title>Genome Sequencing of Type Strains.</title>
        <authorList>
            <person name="Lemaire J.F."/>
            <person name="Inderbitzin P."/>
            <person name="Gregorio O.A."/>
            <person name="Collins S.B."/>
            <person name="Wespe N."/>
            <person name="Knight-Connoni V."/>
        </authorList>
    </citation>
    <scope>NUCLEOTIDE SEQUENCE [LARGE SCALE GENOMIC DNA]</scope>
    <source>
        <strain evidence="2 3">DSM 100049</strain>
    </source>
</reference>